<evidence type="ECO:0000313" key="2">
    <source>
        <dbReference type="EMBL" id="KAK9760139.1"/>
    </source>
</evidence>
<protein>
    <submittedName>
        <fullName evidence="2">Uncharacterized protein</fullName>
    </submittedName>
</protein>
<proteinExistence type="predicted"/>
<dbReference type="EMBL" id="JASJQH010002496">
    <property type="protein sequence ID" value="KAK9760139.1"/>
    <property type="molecule type" value="Genomic_DNA"/>
</dbReference>
<organism evidence="2 3">
    <name type="scientific">Basidiobolus ranarum</name>
    <dbReference type="NCBI Taxonomy" id="34480"/>
    <lineage>
        <taxon>Eukaryota</taxon>
        <taxon>Fungi</taxon>
        <taxon>Fungi incertae sedis</taxon>
        <taxon>Zoopagomycota</taxon>
        <taxon>Entomophthoromycotina</taxon>
        <taxon>Basidiobolomycetes</taxon>
        <taxon>Basidiobolales</taxon>
        <taxon>Basidiobolaceae</taxon>
        <taxon>Basidiobolus</taxon>
    </lineage>
</organism>
<gene>
    <name evidence="2" type="ORF">K7432_016143</name>
</gene>
<keyword evidence="3" id="KW-1185">Reference proteome</keyword>
<dbReference type="Proteomes" id="UP001479436">
    <property type="component" value="Unassembled WGS sequence"/>
</dbReference>
<feature type="compositionally biased region" description="Basic and acidic residues" evidence="1">
    <location>
        <begin position="53"/>
        <end position="62"/>
    </location>
</feature>
<feature type="region of interest" description="Disordered" evidence="1">
    <location>
        <begin position="24"/>
        <end position="62"/>
    </location>
</feature>
<accession>A0ABR2WF65</accession>
<evidence type="ECO:0000256" key="1">
    <source>
        <dbReference type="SAM" id="MobiDB-lite"/>
    </source>
</evidence>
<evidence type="ECO:0000313" key="3">
    <source>
        <dbReference type="Proteomes" id="UP001479436"/>
    </source>
</evidence>
<name>A0ABR2WF65_9FUNG</name>
<sequence length="92" mass="10800">MLQVISGSFSDIVGQLDEKSFTLCPQNPSPLSPPESLYSDSDSEVEFEDEERDPPFDHKTDPRVHEYHHKLHNRYNGMLTYLRKRVNSSYWK</sequence>
<reference evidence="2 3" key="1">
    <citation type="submission" date="2023-04" db="EMBL/GenBank/DDBJ databases">
        <title>Genome of Basidiobolus ranarum AG-B5.</title>
        <authorList>
            <person name="Stajich J.E."/>
            <person name="Carter-House D."/>
            <person name="Gryganskyi A."/>
        </authorList>
    </citation>
    <scope>NUCLEOTIDE SEQUENCE [LARGE SCALE GENOMIC DNA]</scope>
    <source>
        <strain evidence="2 3">AG-B5</strain>
    </source>
</reference>
<comment type="caution">
    <text evidence="2">The sequence shown here is derived from an EMBL/GenBank/DDBJ whole genome shotgun (WGS) entry which is preliminary data.</text>
</comment>
<feature type="compositionally biased region" description="Acidic residues" evidence="1">
    <location>
        <begin position="41"/>
        <end position="52"/>
    </location>
</feature>